<keyword evidence="3" id="KW-1185">Reference proteome</keyword>
<sequence length="150" mass="16740">MIATKFLTPTLSKMVVITEVPDLPSVDIQMMFQLMNIYLNELILWAFCNGMISPTSSVVQASSNLEQEYILGSLLSHCGLFVISAKDMNRGIASYTMVFVILFLYGLDTLTIAFSWSLGSYVFIGNGWNFWTVFLALVISTPPSMKAQWA</sequence>
<accession>A0A2H3CNM3</accession>
<dbReference type="EMBL" id="KZ293710">
    <property type="protein sequence ID" value="PBK82984.1"/>
    <property type="molecule type" value="Genomic_DNA"/>
</dbReference>
<dbReference type="AlphaFoldDB" id="A0A2H3CNM3"/>
<feature type="transmembrane region" description="Helical" evidence="1">
    <location>
        <begin position="92"/>
        <end position="114"/>
    </location>
</feature>
<dbReference type="OrthoDB" id="2900916at2759"/>
<reference evidence="3" key="1">
    <citation type="journal article" date="2017" name="Nat. Ecol. Evol.">
        <title>Genome expansion and lineage-specific genetic innovations in the forest pathogenic fungi Armillaria.</title>
        <authorList>
            <person name="Sipos G."/>
            <person name="Prasanna A.N."/>
            <person name="Walter M.C."/>
            <person name="O'Connor E."/>
            <person name="Balint B."/>
            <person name="Krizsan K."/>
            <person name="Kiss B."/>
            <person name="Hess J."/>
            <person name="Varga T."/>
            <person name="Slot J."/>
            <person name="Riley R."/>
            <person name="Boka B."/>
            <person name="Rigling D."/>
            <person name="Barry K."/>
            <person name="Lee J."/>
            <person name="Mihaltcheva S."/>
            <person name="LaButti K."/>
            <person name="Lipzen A."/>
            <person name="Waldron R."/>
            <person name="Moloney N.M."/>
            <person name="Sperisen C."/>
            <person name="Kredics L."/>
            <person name="Vagvoelgyi C."/>
            <person name="Patrignani A."/>
            <person name="Fitzpatrick D."/>
            <person name="Nagy I."/>
            <person name="Doyle S."/>
            <person name="Anderson J.B."/>
            <person name="Grigoriev I.V."/>
            <person name="Gueldener U."/>
            <person name="Muensterkoetter M."/>
            <person name="Nagy L.G."/>
        </authorList>
    </citation>
    <scope>NUCLEOTIDE SEQUENCE [LARGE SCALE GENOMIC DNA]</scope>
    <source>
        <strain evidence="3">Ar21-2</strain>
    </source>
</reference>
<proteinExistence type="predicted"/>
<dbReference type="Proteomes" id="UP000217790">
    <property type="component" value="Unassembled WGS sequence"/>
</dbReference>
<keyword evidence="1" id="KW-0472">Membrane</keyword>
<organism evidence="2 3">
    <name type="scientific">Armillaria gallica</name>
    <name type="common">Bulbous honey fungus</name>
    <name type="synonym">Armillaria bulbosa</name>
    <dbReference type="NCBI Taxonomy" id="47427"/>
    <lineage>
        <taxon>Eukaryota</taxon>
        <taxon>Fungi</taxon>
        <taxon>Dikarya</taxon>
        <taxon>Basidiomycota</taxon>
        <taxon>Agaricomycotina</taxon>
        <taxon>Agaricomycetes</taxon>
        <taxon>Agaricomycetidae</taxon>
        <taxon>Agaricales</taxon>
        <taxon>Marasmiineae</taxon>
        <taxon>Physalacriaceae</taxon>
        <taxon>Armillaria</taxon>
    </lineage>
</organism>
<evidence type="ECO:0000256" key="1">
    <source>
        <dbReference type="SAM" id="Phobius"/>
    </source>
</evidence>
<gene>
    <name evidence="2" type="ORF">ARMGADRAFT_1038165</name>
</gene>
<keyword evidence="1" id="KW-0812">Transmembrane</keyword>
<name>A0A2H3CNM3_ARMGA</name>
<keyword evidence="1" id="KW-1133">Transmembrane helix</keyword>
<protein>
    <submittedName>
        <fullName evidence="2">Uncharacterized protein</fullName>
    </submittedName>
</protein>
<dbReference type="InParanoid" id="A0A2H3CNM3"/>
<evidence type="ECO:0000313" key="3">
    <source>
        <dbReference type="Proteomes" id="UP000217790"/>
    </source>
</evidence>
<evidence type="ECO:0000313" key="2">
    <source>
        <dbReference type="EMBL" id="PBK82984.1"/>
    </source>
</evidence>
<feature type="transmembrane region" description="Helical" evidence="1">
    <location>
        <begin position="120"/>
        <end position="139"/>
    </location>
</feature>
<feature type="non-terminal residue" evidence="2">
    <location>
        <position position="150"/>
    </location>
</feature>